<proteinExistence type="predicted"/>
<dbReference type="PANTHER" id="PTHR38439">
    <property type="entry name" value="AURACYANIN-B"/>
    <property type="match status" value="1"/>
</dbReference>
<dbReference type="GO" id="GO:0009055">
    <property type="term" value="F:electron transfer activity"/>
    <property type="evidence" value="ECO:0007669"/>
    <property type="project" value="InterPro"/>
</dbReference>
<dbReference type="InterPro" id="IPR008972">
    <property type="entry name" value="Cupredoxin"/>
</dbReference>
<dbReference type="Pfam" id="PF00127">
    <property type="entry name" value="Copper-bind"/>
    <property type="match status" value="1"/>
</dbReference>
<keyword evidence="3" id="KW-0732">Signal</keyword>
<evidence type="ECO:0000313" key="6">
    <source>
        <dbReference type="Proteomes" id="UP001165292"/>
    </source>
</evidence>
<keyword evidence="1" id="KW-0479">Metal-binding</keyword>
<dbReference type="InterPro" id="IPR000923">
    <property type="entry name" value="BlueCu_1"/>
</dbReference>
<protein>
    <submittedName>
        <fullName evidence="5">Cupredoxin family protein</fullName>
    </submittedName>
</protein>
<evidence type="ECO:0000259" key="4">
    <source>
        <dbReference type="Pfam" id="PF00127"/>
    </source>
</evidence>
<dbReference type="PANTHER" id="PTHR38439:SF3">
    <property type="entry name" value="COPPER-RESISTANT CUPROPROTEIN COPI"/>
    <property type="match status" value="1"/>
</dbReference>
<gene>
    <name evidence="5" type="ORF">NJF43_11265</name>
</gene>
<dbReference type="EMBL" id="JAMYBS010000011">
    <property type="protein sequence ID" value="MCO7545330.1"/>
    <property type="molecule type" value="Genomic_DNA"/>
</dbReference>
<dbReference type="SUPFAM" id="SSF49503">
    <property type="entry name" value="Cupredoxins"/>
    <property type="match status" value="1"/>
</dbReference>
<keyword evidence="2" id="KW-0186">Copper</keyword>
<dbReference type="GO" id="GO:0005507">
    <property type="term" value="F:copper ion binding"/>
    <property type="evidence" value="ECO:0007669"/>
    <property type="project" value="InterPro"/>
</dbReference>
<feature type="signal peptide" evidence="3">
    <location>
        <begin position="1"/>
        <end position="22"/>
    </location>
</feature>
<dbReference type="Gene3D" id="2.60.40.420">
    <property type="entry name" value="Cupredoxins - blue copper proteins"/>
    <property type="match status" value="1"/>
</dbReference>
<comment type="caution">
    <text evidence="5">The sequence shown here is derived from an EMBL/GenBank/DDBJ whole genome shotgun (WGS) entry which is preliminary data.</text>
</comment>
<dbReference type="AlphaFoldDB" id="A0AA41WM00"/>
<accession>A0AA41WM00</accession>
<feature type="domain" description="Blue (type 1) copper" evidence="4">
    <location>
        <begin position="54"/>
        <end position="160"/>
    </location>
</feature>
<dbReference type="RefSeq" id="WP_014853467.1">
    <property type="nucleotide sequence ID" value="NZ_DALZVU010000016.1"/>
</dbReference>
<evidence type="ECO:0000256" key="3">
    <source>
        <dbReference type="SAM" id="SignalP"/>
    </source>
</evidence>
<sequence>MYRKPLNGLLFSFLLGSVPALALANAGHAHDHQTSHGHEHASPTRHAAVDRTVEVSMDDRMRFEPAYIEVKAGETVRFRVRNDGQLPHEMVIGTLDELQAHAEQMRDMPGMPHDEPNAVALDAGQQGDLLWHFSQPATLDFACLIAGHLEAGMKGSISVQ</sequence>
<name>A0AA41WM00_9GAMM</name>
<reference evidence="5" key="1">
    <citation type="submission" date="2022-06" db="EMBL/GenBank/DDBJ databases">
        <title>Detection of beta-lactamases in bacteria of animal origin.</title>
        <authorList>
            <person name="Mlynarcik P."/>
            <person name="Zdarska V."/>
            <person name="Chudobova H."/>
            <person name="Prochazkova P."/>
            <person name="Hricova K."/>
            <person name="Mezerova K."/>
            <person name="Bardon J."/>
            <person name="Dolejska M."/>
            <person name="Sukkar I."/>
            <person name="Kolar M."/>
        </authorList>
    </citation>
    <scope>NUCLEOTIDE SEQUENCE</scope>
    <source>
        <strain evidence="5">S 300-3</strain>
    </source>
</reference>
<dbReference type="Proteomes" id="UP001165292">
    <property type="component" value="Unassembled WGS sequence"/>
</dbReference>
<dbReference type="InterPro" id="IPR050845">
    <property type="entry name" value="Cu-binding_ET"/>
</dbReference>
<dbReference type="CDD" id="cd04211">
    <property type="entry name" value="Cupredoxin_like_2"/>
    <property type="match status" value="1"/>
</dbReference>
<evidence type="ECO:0000256" key="2">
    <source>
        <dbReference type="ARBA" id="ARBA00023008"/>
    </source>
</evidence>
<organism evidence="5 6">
    <name type="scientific">Stutzerimonas nitrititolerans</name>
    <dbReference type="NCBI Taxonomy" id="2482751"/>
    <lineage>
        <taxon>Bacteria</taxon>
        <taxon>Pseudomonadati</taxon>
        <taxon>Pseudomonadota</taxon>
        <taxon>Gammaproteobacteria</taxon>
        <taxon>Pseudomonadales</taxon>
        <taxon>Pseudomonadaceae</taxon>
        <taxon>Stutzerimonas</taxon>
    </lineage>
</organism>
<feature type="chain" id="PRO_5041426732" evidence="3">
    <location>
        <begin position="23"/>
        <end position="160"/>
    </location>
</feature>
<evidence type="ECO:0000313" key="5">
    <source>
        <dbReference type="EMBL" id="MCO7545330.1"/>
    </source>
</evidence>
<evidence type="ECO:0000256" key="1">
    <source>
        <dbReference type="ARBA" id="ARBA00022723"/>
    </source>
</evidence>